<evidence type="ECO:0000313" key="3">
    <source>
        <dbReference type="Proteomes" id="UP000030125"/>
    </source>
</evidence>
<sequence>MITSVQKYDTLDNPDIPKSRDIRSKKTPLSKKEMQSVTNHIFNVLWSIKKILELVITIHTTFEIESYRSSSSLLRLLCVGIRPPSLSPPKEYILSSARIHSDTAQNEFCRAPRQTFRRTHDLELGKPYEDSMDGYFSYLWITINNNHLIHNLKTNIKD</sequence>
<gene>
    <name evidence="2" type="ORF">HQ35_00895</name>
</gene>
<name>A0A0A2EVS4_PORCN</name>
<dbReference type="STRING" id="36874.HQ34_09335"/>
<dbReference type="Proteomes" id="UP000030125">
    <property type="component" value="Unassembled WGS sequence"/>
</dbReference>
<protein>
    <submittedName>
        <fullName evidence="2">Uncharacterized protein</fullName>
    </submittedName>
</protein>
<organism evidence="2 3">
    <name type="scientific">Porphyromonas cangingivalis</name>
    <dbReference type="NCBI Taxonomy" id="36874"/>
    <lineage>
        <taxon>Bacteria</taxon>
        <taxon>Pseudomonadati</taxon>
        <taxon>Bacteroidota</taxon>
        <taxon>Bacteroidia</taxon>
        <taxon>Bacteroidales</taxon>
        <taxon>Porphyromonadaceae</taxon>
        <taxon>Porphyromonas</taxon>
    </lineage>
</organism>
<proteinExistence type="predicted"/>
<accession>A0A0A2EVS4</accession>
<evidence type="ECO:0000313" key="2">
    <source>
        <dbReference type="EMBL" id="KGN83011.1"/>
    </source>
</evidence>
<evidence type="ECO:0000256" key="1">
    <source>
        <dbReference type="SAM" id="MobiDB-lite"/>
    </source>
</evidence>
<reference evidence="2 3" key="1">
    <citation type="submission" date="2014-08" db="EMBL/GenBank/DDBJ databases">
        <title>Porphyromonas cangingivalis strain:COT-109_OH1386 Genome sequencing.</title>
        <authorList>
            <person name="Wallis C."/>
            <person name="Deusch O."/>
            <person name="O'Flynn C."/>
            <person name="Davis I."/>
            <person name="Jospin G."/>
            <person name="Darling A.E."/>
            <person name="Coil D.A."/>
            <person name="Alexiev A."/>
            <person name="Horsfall A."/>
            <person name="Kirkwood N."/>
            <person name="Harris S."/>
            <person name="Eisen J.A."/>
        </authorList>
    </citation>
    <scope>NUCLEOTIDE SEQUENCE [LARGE SCALE GENOMIC DNA]</scope>
    <source>
        <strain evidence="3">COT-109 OH1386</strain>
    </source>
</reference>
<dbReference type="AlphaFoldDB" id="A0A0A2EVS4"/>
<dbReference type="EMBL" id="JQJD01000003">
    <property type="protein sequence ID" value="KGN83011.1"/>
    <property type="molecule type" value="Genomic_DNA"/>
</dbReference>
<feature type="compositionally biased region" description="Basic and acidic residues" evidence="1">
    <location>
        <begin position="15"/>
        <end position="31"/>
    </location>
</feature>
<comment type="caution">
    <text evidence="2">The sequence shown here is derived from an EMBL/GenBank/DDBJ whole genome shotgun (WGS) entry which is preliminary data.</text>
</comment>
<feature type="region of interest" description="Disordered" evidence="1">
    <location>
        <begin position="1"/>
        <end position="31"/>
    </location>
</feature>
<keyword evidence="3" id="KW-1185">Reference proteome</keyword>